<evidence type="ECO:0000313" key="4">
    <source>
        <dbReference type="EMBL" id="BBM84283.1"/>
    </source>
</evidence>
<evidence type="ECO:0000313" key="5">
    <source>
        <dbReference type="Proteomes" id="UP000326354"/>
    </source>
</evidence>
<evidence type="ECO:0000259" key="3">
    <source>
        <dbReference type="PROSITE" id="PS50801"/>
    </source>
</evidence>
<dbReference type="KEGG" id="uam:UABAM_02640"/>
<dbReference type="PANTHER" id="PTHR33495">
    <property type="entry name" value="ANTI-SIGMA FACTOR ANTAGONIST TM_1081-RELATED-RELATED"/>
    <property type="match status" value="1"/>
</dbReference>
<keyword evidence="5" id="KW-1185">Reference proteome</keyword>
<dbReference type="InterPro" id="IPR002645">
    <property type="entry name" value="STAS_dom"/>
</dbReference>
<dbReference type="Gene3D" id="3.30.750.24">
    <property type="entry name" value="STAS domain"/>
    <property type="match status" value="1"/>
</dbReference>
<dbReference type="Gene3D" id="1.25.40.10">
    <property type="entry name" value="Tetratricopeptide repeat domain"/>
    <property type="match status" value="1"/>
</dbReference>
<evidence type="ECO:0000256" key="1">
    <source>
        <dbReference type="ARBA" id="ARBA00009013"/>
    </source>
</evidence>
<reference evidence="4 5" key="1">
    <citation type="submission" date="2019-08" db="EMBL/GenBank/DDBJ databases">
        <title>Complete genome sequence of Candidatus Uab amorphum.</title>
        <authorList>
            <person name="Shiratori T."/>
            <person name="Suzuki S."/>
            <person name="Kakizawa Y."/>
            <person name="Ishida K."/>
        </authorList>
    </citation>
    <scope>NUCLEOTIDE SEQUENCE [LARGE SCALE GENOMIC DNA]</scope>
    <source>
        <strain evidence="4 5">SRT547</strain>
    </source>
</reference>
<accession>A0A5S9ILV4</accession>
<protein>
    <recommendedName>
        <fullName evidence="2">Anti-sigma factor antagonist</fullName>
    </recommendedName>
</protein>
<feature type="domain" description="STAS" evidence="3">
    <location>
        <begin position="6"/>
        <end position="115"/>
    </location>
</feature>
<dbReference type="Pfam" id="PF01740">
    <property type="entry name" value="STAS"/>
    <property type="match status" value="1"/>
</dbReference>
<dbReference type="RefSeq" id="WP_151968447.1">
    <property type="nucleotide sequence ID" value="NZ_AP019860.1"/>
</dbReference>
<dbReference type="InterPro" id="IPR003658">
    <property type="entry name" value="Anti-sigma_ant"/>
</dbReference>
<dbReference type="PROSITE" id="PS50801">
    <property type="entry name" value="STAS"/>
    <property type="match status" value="1"/>
</dbReference>
<gene>
    <name evidence="4" type="ORF">UABAM_02640</name>
</gene>
<dbReference type="SUPFAM" id="SSF52091">
    <property type="entry name" value="SpoIIaa-like"/>
    <property type="match status" value="1"/>
</dbReference>
<dbReference type="EMBL" id="AP019860">
    <property type="protein sequence ID" value="BBM84283.1"/>
    <property type="molecule type" value="Genomic_DNA"/>
</dbReference>
<dbReference type="Pfam" id="PF14559">
    <property type="entry name" value="TPR_19"/>
    <property type="match status" value="1"/>
</dbReference>
<proteinExistence type="inferred from homology"/>
<dbReference type="AlphaFoldDB" id="A0A5S9ILV4"/>
<evidence type="ECO:0000256" key="2">
    <source>
        <dbReference type="RuleBase" id="RU003749"/>
    </source>
</evidence>
<dbReference type="GO" id="GO:0043856">
    <property type="term" value="F:anti-sigma factor antagonist activity"/>
    <property type="evidence" value="ECO:0007669"/>
    <property type="project" value="InterPro"/>
</dbReference>
<comment type="similarity">
    <text evidence="1 2">Belongs to the anti-sigma-factor antagonist family.</text>
</comment>
<name>A0A5S9ILV4_UABAM</name>
<dbReference type="Proteomes" id="UP000326354">
    <property type="component" value="Chromosome"/>
</dbReference>
<organism evidence="4 5">
    <name type="scientific">Uabimicrobium amorphum</name>
    <dbReference type="NCBI Taxonomy" id="2596890"/>
    <lineage>
        <taxon>Bacteria</taxon>
        <taxon>Pseudomonadati</taxon>
        <taxon>Planctomycetota</taxon>
        <taxon>Candidatus Uabimicrobiia</taxon>
        <taxon>Candidatus Uabimicrobiales</taxon>
        <taxon>Candidatus Uabimicrobiaceae</taxon>
        <taxon>Candidatus Uabimicrobium</taxon>
    </lineage>
</organism>
<dbReference type="NCBIfam" id="TIGR00377">
    <property type="entry name" value="ant_ant_sig"/>
    <property type="match status" value="1"/>
</dbReference>
<dbReference type="InterPro" id="IPR036513">
    <property type="entry name" value="STAS_dom_sf"/>
</dbReference>
<dbReference type="SUPFAM" id="SSF48452">
    <property type="entry name" value="TPR-like"/>
    <property type="match status" value="1"/>
</dbReference>
<sequence>MSTLEMNTDFPNIRKTVTFRAKGQIDHKTVPLFREKLNELLSSGYTRFIMDMTAVSFINSVALGTLVNFADELESKNGGVVFFDLPPRIKIVFSMLELDSFFNIFPTQAEAINYLRSFVTQCHQNSLLHDSENTIYLSGTTAIPKLKKQFNRFVLQRKWNKAIVAIDKLLKLDNKNTHFLIKKASLFIKLKNYRKAKEILKSVIHENPHDPSANKLLMKLENM</sequence>
<dbReference type="OrthoDB" id="9794628at2"/>
<dbReference type="InterPro" id="IPR011990">
    <property type="entry name" value="TPR-like_helical_dom_sf"/>
</dbReference>
<dbReference type="CDD" id="cd07043">
    <property type="entry name" value="STAS_anti-anti-sigma_factors"/>
    <property type="match status" value="1"/>
</dbReference>